<name>A0ABS3YNR3_9BACT</name>
<organism evidence="2 3">
    <name type="scientific">Niastella soli</name>
    <dbReference type="NCBI Taxonomy" id="2821487"/>
    <lineage>
        <taxon>Bacteria</taxon>
        <taxon>Pseudomonadati</taxon>
        <taxon>Bacteroidota</taxon>
        <taxon>Chitinophagia</taxon>
        <taxon>Chitinophagales</taxon>
        <taxon>Chitinophagaceae</taxon>
        <taxon>Niastella</taxon>
    </lineage>
</organism>
<gene>
    <name evidence="2" type="ORF">J7I42_04590</name>
</gene>
<evidence type="ECO:0000313" key="2">
    <source>
        <dbReference type="EMBL" id="MBO9199531.1"/>
    </source>
</evidence>
<sequence>MELKNTENVEASSLEIVLNEFSEEQKSLAKSIGDLVIAVNGLTGKLTQFEEKLDNLKVTSPPLNTTPIQNVISQSMDGIKKIVNEQPKSIVQEKRFLLFPEHNAREYYSVVLRWLLYIIMATYGYFLLKHIVDHWRL</sequence>
<comment type="caution">
    <text evidence="2">The sequence shown here is derived from an EMBL/GenBank/DDBJ whole genome shotgun (WGS) entry which is preliminary data.</text>
</comment>
<accession>A0ABS3YNR3</accession>
<reference evidence="2 3" key="1">
    <citation type="submission" date="2021-03" db="EMBL/GenBank/DDBJ databases">
        <title>Assistant Professor.</title>
        <authorList>
            <person name="Huq M.A."/>
        </authorList>
    </citation>
    <scope>NUCLEOTIDE SEQUENCE [LARGE SCALE GENOMIC DNA]</scope>
    <source>
        <strain evidence="2 3">MAH-29</strain>
    </source>
</reference>
<dbReference type="EMBL" id="JAGHKO010000001">
    <property type="protein sequence ID" value="MBO9199531.1"/>
    <property type="molecule type" value="Genomic_DNA"/>
</dbReference>
<evidence type="ECO:0000313" key="3">
    <source>
        <dbReference type="Proteomes" id="UP000677244"/>
    </source>
</evidence>
<keyword evidence="1" id="KW-1133">Transmembrane helix</keyword>
<dbReference type="RefSeq" id="WP_209137591.1">
    <property type="nucleotide sequence ID" value="NZ_JAGHKO010000001.1"/>
</dbReference>
<keyword evidence="3" id="KW-1185">Reference proteome</keyword>
<keyword evidence="1" id="KW-0472">Membrane</keyword>
<protein>
    <submittedName>
        <fullName evidence="2">Uncharacterized protein</fullName>
    </submittedName>
</protein>
<dbReference type="Proteomes" id="UP000677244">
    <property type="component" value="Unassembled WGS sequence"/>
</dbReference>
<proteinExistence type="predicted"/>
<feature type="transmembrane region" description="Helical" evidence="1">
    <location>
        <begin position="107"/>
        <end position="128"/>
    </location>
</feature>
<keyword evidence="1" id="KW-0812">Transmembrane</keyword>
<evidence type="ECO:0000256" key="1">
    <source>
        <dbReference type="SAM" id="Phobius"/>
    </source>
</evidence>